<dbReference type="InterPro" id="IPR001466">
    <property type="entry name" value="Beta-lactam-related"/>
</dbReference>
<dbReference type="PANTHER" id="PTHR46825">
    <property type="entry name" value="D-ALANYL-D-ALANINE-CARBOXYPEPTIDASE/ENDOPEPTIDASE AMPH"/>
    <property type="match status" value="1"/>
</dbReference>
<dbReference type="Pfam" id="PF00144">
    <property type="entry name" value="Beta-lactamase"/>
    <property type="match status" value="1"/>
</dbReference>
<comment type="caution">
    <text evidence="2">The sequence shown here is derived from an EMBL/GenBank/DDBJ whole genome shotgun (WGS) entry which is preliminary data.</text>
</comment>
<dbReference type="OrthoDB" id="9803467at2"/>
<dbReference type="InterPro" id="IPR050491">
    <property type="entry name" value="AmpC-like"/>
</dbReference>
<name>A0A2N3LK63_9BACI</name>
<accession>A0A2N3LK63</accession>
<dbReference type="EMBL" id="PIQO01000007">
    <property type="protein sequence ID" value="PKR85011.1"/>
    <property type="molecule type" value="Genomic_DNA"/>
</dbReference>
<dbReference type="Gene3D" id="3.40.710.10">
    <property type="entry name" value="DD-peptidase/beta-lactamase superfamily"/>
    <property type="match status" value="1"/>
</dbReference>
<proteinExistence type="predicted"/>
<dbReference type="Proteomes" id="UP000233440">
    <property type="component" value="Unassembled WGS sequence"/>
</dbReference>
<dbReference type="SUPFAM" id="SSF56601">
    <property type="entry name" value="beta-lactamase/transpeptidase-like"/>
    <property type="match status" value="1"/>
</dbReference>
<dbReference type="PANTHER" id="PTHR46825:SF9">
    <property type="entry name" value="BETA-LACTAMASE-RELATED DOMAIN-CONTAINING PROTEIN"/>
    <property type="match status" value="1"/>
</dbReference>
<gene>
    <name evidence="2" type="ORF">CWO92_11660</name>
</gene>
<reference evidence="2 3" key="1">
    <citation type="submission" date="2017-11" db="EMBL/GenBank/DDBJ databases">
        <title>Bacillus camelliae sp. nov., isolated from pu'er tea.</title>
        <authorList>
            <person name="Niu L."/>
        </authorList>
    </citation>
    <scope>NUCLEOTIDE SEQUENCE [LARGE SCALE GENOMIC DNA]</scope>
    <source>
        <strain evidence="2 3">7578-1</strain>
    </source>
</reference>
<dbReference type="InterPro" id="IPR012338">
    <property type="entry name" value="Beta-lactam/transpept-like"/>
</dbReference>
<dbReference type="AlphaFoldDB" id="A0A2N3LK63"/>
<dbReference type="RefSeq" id="WP_101354376.1">
    <property type="nucleotide sequence ID" value="NZ_PIQO01000007.1"/>
</dbReference>
<protein>
    <recommendedName>
        <fullName evidence="1">Beta-lactamase-related domain-containing protein</fullName>
    </recommendedName>
</protein>
<evidence type="ECO:0000313" key="2">
    <source>
        <dbReference type="EMBL" id="PKR85011.1"/>
    </source>
</evidence>
<evidence type="ECO:0000259" key="1">
    <source>
        <dbReference type="Pfam" id="PF00144"/>
    </source>
</evidence>
<feature type="domain" description="Beta-lactamase-related" evidence="1">
    <location>
        <begin position="2"/>
        <end position="110"/>
    </location>
</feature>
<organism evidence="2 3">
    <name type="scientific">Heyndrickxia camelliae</name>
    <dbReference type="NCBI Taxonomy" id="1707093"/>
    <lineage>
        <taxon>Bacteria</taxon>
        <taxon>Bacillati</taxon>
        <taxon>Bacillota</taxon>
        <taxon>Bacilli</taxon>
        <taxon>Bacillales</taxon>
        <taxon>Bacillaceae</taxon>
        <taxon>Heyndrickxia</taxon>
    </lineage>
</organism>
<evidence type="ECO:0000313" key="3">
    <source>
        <dbReference type="Proteomes" id="UP000233440"/>
    </source>
</evidence>
<keyword evidence="3" id="KW-1185">Reference proteome</keyword>
<sequence>MEYSNSGYLVLTAIIEKRSGLRYEDFLRENIFTKLGMNNSGVDTGREILKNRAEGYTVWEKIIHTEFVDMSFPQGAYGMYSTIEDLYKWSQALINSELIHRELQAEMFSAHKGGYGFGFVYR</sequence>